<reference evidence="2" key="1">
    <citation type="submission" date="2025-08" db="UniProtKB">
        <authorList>
            <consortium name="RefSeq"/>
        </authorList>
    </citation>
    <scope>IDENTIFICATION</scope>
    <source>
        <tissue evidence="2">Whole Larva</tissue>
    </source>
</reference>
<sequence length="162" mass="19134">MFCFIKFSTSPDYNVSNVDISVSRAAFSVQKVPDYRESRLTYSMPGKNRLLMVNPDCYIQILLNYIYEETKLDANVLFDLCDENGELLGVHDLQPYESATKVLKNKQIYMIVIYEKDENNFFVKLEPMLNKITKQDSEFFMRLFRNVSHRKLVEKSMRGVKW</sequence>
<proteinExistence type="predicted"/>
<keyword evidence="1" id="KW-1185">Reference proteome</keyword>
<gene>
    <name evidence="2" type="primary">LOC108557421</name>
</gene>
<dbReference type="PANTHER" id="PTHR33887">
    <property type="entry name" value="PB1 DOMAIN-CONTAINING PROTEIN"/>
    <property type="match status" value="1"/>
</dbReference>
<accession>A0ABM1M4B7</accession>
<name>A0ABM1M4B7_NICVS</name>
<dbReference type="RefSeq" id="XP_017769417.1">
    <property type="nucleotide sequence ID" value="XM_017913928.1"/>
</dbReference>
<protein>
    <submittedName>
        <fullName evidence="2">Uncharacterized protein CXorf65 homolog</fullName>
    </submittedName>
</protein>
<dbReference type="PANTHER" id="PTHR33887:SF4">
    <property type="entry name" value="AB2-183"/>
    <property type="match status" value="1"/>
</dbReference>
<dbReference type="GeneID" id="108557421"/>
<dbReference type="Proteomes" id="UP000695000">
    <property type="component" value="Unplaced"/>
</dbReference>
<organism evidence="1 2">
    <name type="scientific">Nicrophorus vespilloides</name>
    <name type="common">Boreal carrion beetle</name>
    <dbReference type="NCBI Taxonomy" id="110193"/>
    <lineage>
        <taxon>Eukaryota</taxon>
        <taxon>Metazoa</taxon>
        <taxon>Ecdysozoa</taxon>
        <taxon>Arthropoda</taxon>
        <taxon>Hexapoda</taxon>
        <taxon>Insecta</taxon>
        <taxon>Pterygota</taxon>
        <taxon>Neoptera</taxon>
        <taxon>Endopterygota</taxon>
        <taxon>Coleoptera</taxon>
        <taxon>Polyphaga</taxon>
        <taxon>Staphyliniformia</taxon>
        <taxon>Silphidae</taxon>
        <taxon>Nicrophorinae</taxon>
        <taxon>Nicrophorus</taxon>
    </lineage>
</organism>
<evidence type="ECO:0000313" key="1">
    <source>
        <dbReference type="Proteomes" id="UP000695000"/>
    </source>
</evidence>
<evidence type="ECO:0000313" key="2">
    <source>
        <dbReference type="RefSeq" id="XP_017769417.1"/>
    </source>
</evidence>
<dbReference type="InterPro" id="IPR039471">
    <property type="entry name" value="CXorf65-like"/>
</dbReference>
<dbReference type="Pfam" id="PF15874">
    <property type="entry name" value="Il2rg"/>
    <property type="match status" value="1"/>
</dbReference>